<proteinExistence type="predicted"/>
<protein>
    <submittedName>
        <fullName evidence="1">Uncharacterized protein</fullName>
    </submittedName>
</protein>
<accession>A0A833WCS9</accession>
<comment type="caution">
    <text evidence="1">The sequence shown here is derived from an EMBL/GenBank/DDBJ whole genome shotgun (WGS) entry which is preliminary data.</text>
</comment>
<dbReference type="AlphaFoldDB" id="A0A833WCS9"/>
<gene>
    <name evidence="1" type="ORF">GN244_ATG10282</name>
</gene>
<evidence type="ECO:0000313" key="1">
    <source>
        <dbReference type="EMBL" id="KAF4037548.1"/>
    </source>
</evidence>
<keyword evidence="2" id="KW-1185">Reference proteome</keyword>
<sequence>MSTPTLSIPYMRIKFAEATVLTYTNPKPWRCLKISDCSYWHRSKTVYWNNLGSQYYAVFYESDSCDPDEDDEYSYVSDLGYSVGDYTFKTSRVLRSMALERYNGERAFTYANNCPSGDETSAVNETSVLVTWKSDDGLNELSSNWTDTLP</sequence>
<name>A0A833WCS9_PHYIN</name>
<dbReference type="Proteomes" id="UP000602510">
    <property type="component" value="Unassembled WGS sequence"/>
</dbReference>
<evidence type="ECO:0000313" key="2">
    <source>
        <dbReference type="Proteomes" id="UP000602510"/>
    </source>
</evidence>
<reference evidence="1" key="1">
    <citation type="submission" date="2020-04" db="EMBL/GenBank/DDBJ databases">
        <title>Hybrid Assembly of Korean Phytophthora infestans isolates.</title>
        <authorList>
            <person name="Prokchorchik M."/>
            <person name="Lee Y."/>
            <person name="Seo J."/>
            <person name="Cho J.-H."/>
            <person name="Park Y.-E."/>
            <person name="Jang D.-C."/>
            <person name="Im J.-S."/>
            <person name="Choi J.-G."/>
            <person name="Park H.-J."/>
            <person name="Lee G.-B."/>
            <person name="Lee Y.-G."/>
            <person name="Hong S.-Y."/>
            <person name="Cho K."/>
            <person name="Sohn K.H."/>
        </authorList>
    </citation>
    <scope>NUCLEOTIDE SEQUENCE</scope>
    <source>
        <strain evidence="1">KR_1_A1</strain>
    </source>
</reference>
<organism evidence="1 2">
    <name type="scientific">Phytophthora infestans</name>
    <name type="common">Potato late blight agent</name>
    <name type="synonym">Botrytis infestans</name>
    <dbReference type="NCBI Taxonomy" id="4787"/>
    <lineage>
        <taxon>Eukaryota</taxon>
        <taxon>Sar</taxon>
        <taxon>Stramenopiles</taxon>
        <taxon>Oomycota</taxon>
        <taxon>Peronosporomycetes</taxon>
        <taxon>Peronosporales</taxon>
        <taxon>Peronosporaceae</taxon>
        <taxon>Phytophthora</taxon>
    </lineage>
</organism>
<dbReference type="EMBL" id="WSZM01000237">
    <property type="protein sequence ID" value="KAF4037548.1"/>
    <property type="molecule type" value="Genomic_DNA"/>
</dbReference>